<evidence type="ECO:0000313" key="1">
    <source>
        <dbReference type="EMBL" id="GMM55881.1"/>
    </source>
</evidence>
<dbReference type="Proteomes" id="UP001377567">
    <property type="component" value="Unassembled WGS sequence"/>
</dbReference>
<evidence type="ECO:0000313" key="2">
    <source>
        <dbReference type="Proteomes" id="UP001377567"/>
    </source>
</evidence>
<dbReference type="GO" id="GO:0005634">
    <property type="term" value="C:nucleus"/>
    <property type="evidence" value="ECO:0007669"/>
    <property type="project" value="TreeGrafter"/>
</dbReference>
<sequence length="607" mass="69209">MSTTQISNLIKWGEENGCTIPSNIAFKYDPSKGIHCVADNTNSETDRDISFKLPNDLIITRKLSQEVFGKSETVWLKALLARLRFEKDPSDSKVKQLQDKFRPYVEALPSVIDSPLLWNPNELELLANTNLRNSLDQKLEAISQEWIEFVKSDNTYVPSNSIEEALCAGEKVETSKEFYDIVIKEIETSSPKHWYSFSAYLWSHLIFTSRAFPERIIDPQCEESCVMLLPVIDLLNHGNRVKAEWSSDASGAFTYKNLETDIESGKEILNNYGAKSNEELLYGYGFVLEDNEFDSIMLRIKFPLETVEAILNNAPDIHLPLLEDYTTFAFESKEQKSEKDANRQRAISDYSDGIIYILNKSNPGACLIPIIETFAFLVTRHGSETYKSVRATLDSIQSVKGALAQKIGSISAPVTAGHDENYQVSDYRKRCAIIYRDGQLSCLKKSMNEVKRIEKDILKENKSHLLTTHKIEKYDQESFQNELGTLLEGSSEQQQLNFEQNYDLFVVWIMCKAKFNSFPKELDWVEKMYRSFETQNGDGEISETAVNLYATLFSVGEDADGRLIPFNTETEPVSMQDIALADNFVEQYSFTRISFSNGKQETFLVKI</sequence>
<dbReference type="InterPro" id="IPR046341">
    <property type="entry name" value="SET_dom_sf"/>
</dbReference>
<keyword evidence="2" id="KW-1185">Reference proteome</keyword>
<dbReference type="PANTHER" id="PTHR13271">
    <property type="entry name" value="UNCHARACTERIZED PUTATIVE METHYLTRANSFERASE"/>
    <property type="match status" value="1"/>
</dbReference>
<name>A0AAV5RXJ7_MAUHU</name>
<dbReference type="Gene3D" id="3.90.1410.10">
    <property type="entry name" value="set domain protein methyltransferase, domain 1"/>
    <property type="match status" value="1"/>
</dbReference>
<dbReference type="InterPro" id="IPR044432">
    <property type="entry name" value="Set10/Efm1_SET"/>
</dbReference>
<dbReference type="InterPro" id="IPR050600">
    <property type="entry name" value="SETD3_SETD6_MTase"/>
</dbReference>
<dbReference type="GO" id="GO:0016279">
    <property type="term" value="F:protein-lysine N-methyltransferase activity"/>
    <property type="evidence" value="ECO:0007669"/>
    <property type="project" value="InterPro"/>
</dbReference>
<dbReference type="EMBL" id="BTGD01000006">
    <property type="protein sequence ID" value="GMM55881.1"/>
    <property type="molecule type" value="Genomic_DNA"/>
</dbReference>
<accession>A0AAV5RXJ7</accession>
<comment type="caution">
    <text evidence="1">The sequence shown here is derived from an EMBL/GenBank/DDBJ whole genome shotgun (WGS) entry which is preliminary data.</text>
</comment>
<dbReference type="CDD" id="cd19180">
    <property type="entry name" value="SET_SpSET10-like"/>
    <property type="match status" value="1"/>
</dbReference>
<dbReference type="SUPFAM" id="SSF82199">
    <property type="entry name" value="SET domain"/>
    <property type="match status" value="1"/>
</dbReference>
<organism evidence="1 2">
    <name type="scientific">Maudiozyma humilis</name>
    <name type="common">Sour dough yeast</name>
    <name type="synonym">Kazachstania humilis</name>
    <dbReference type="NCBI Taxonomy" id="51915"/>
    <lineage>
        <taxon>Eukaryota</taxon>
        <taxon>Fungi</taxon>
        <taxon>Dikarya</taxon>
        <taxon>Ascomycota</taxon>
        <taxon>Saccharomycotina</taxon>
        <taxon>Saccharomycetes</taxon>
        <taxon>Saccharomycetales</taxon>
        <taxon>Saccharomycetaceae</taxon>
        <taxon>Maudiozyma</taxon>
    </lineage>
</organism>
<gene>
    <name evidence="1" type="ORF">DAKH74_024970</name>
</gene>
<proteinExistence type="predicted"/>
<dbReference type="PANTHER" id="PTHR13271:SF147">
    <property type="entry name" value="PROTEIN-LYSINE N-METHYLTRANSFERASE EFM1-RELATED"/>
    <property type="match status" value="1"/>
</dbReference>
<protein>
    <submittedName>
        <fullName evidence="1">Protein-lysine N-methyltransferase</fullName>
    </submittedName>
</protein>
<reference evidence="1 2" key="1">
    <citation type="journal article" date="2023" name="Elife">
        <title>Identification of key yeast species and microbe-microbe interactions impacting larval growth of Drosophila in the wild.</title>
        <authorList>
            <person name="Mure A."/>
            <person name="Sugiura Y."/>
            <person name="Maeda R."/>
            <person name="Honda K."/>
            <person name="Sakurai N."/>
            <person name="Takahashi Y."/>
            <person name="Watada M."/>
            <person name="Katoh T."/>
            <person name="Gotoh A."/>
            <person name="Gotoh Y."/>
            <person name="Taniguchi I."/>
            <person name="Nakamura K."/>
            <person name="Hayashi T."/>
            <person name="Katayama T."/>
            <person name="Uemura T."/>
            <person name="Hattori Y."/>
        </authorList>
    </citation>
    <scope>NUCLEOTIDE SEQUENCE [LARGE SCALE GENOMIC DNA]</scope>
    <source>
        <strain evidence="1 2">KH-74</strain>
    </source>
</reference>
<dbReference type="AlphaFoldDB" id="A0AAV5RXJ7"/>